<reference evidence="1" key="1">
    <citation type="journal article" date="2021" name="Environ. Microbiol.">
        <title>Gene family expansions and transcriptome signatures uncover fungal adaptations to wood decay.</title>
        <authorList>
            <person name="Hage H."/>
            <person name="Miyauchi S."/>
            <person name="Viragh M."/>
            <person name="Drula E."/>
            <person name="Min B."/>
            <person name="Chaduli D."/>
            <person name="Navarro D."/>
            <person name="Favel A."/>
            <person name="Norest M."/>
            <person name="Lesage-Meessen L."/>
            <person name="Balint B."/>
            <person name="Merenyi Z."/>
            <person name="de Eugenio L."/>
            <person name="Morin E."/>
            <person name="Martinez A.T."/>
            <person name="Baldrian P."/>
            <person name="Stursova M."/>
            <person name="Martinez M.J."/>
            <person name="Novotny C."/>
            <person name="Magnuson J.K."/>
            <person name="Spatafora J.W."/>
            <person name="Maurice S."/>
            <person name="Pangilinan J."/>
            <person name="Andreopoulos W."/>
            <person name="LaButti K."/>
            <person name="Hundley H."/>
            <person name="Na H."/>
            <person name="Kuo A."/>
            <person name="Barry K."/>
            <person name="Lipzen A."/>
            <person name="Henrissat B."/>
            <person name="Riley R."/>
            <person name="Ahrendt S."/>
            <person name="Nagy L.G."/>
            <person name="Grigoriev I.V."/>
            <person name="Martin F."/>
            <person name="Rosso M.N."/>
        </authorList>
    </citation>
    <scope>NUCLEOTIDE SEQUENCE</scope>
    <source>
        <strain evidence="1">CBS 384.51</strain>
    </source>
</reference>
<gene>
    <name evidence="1" type="ORF">BDY19DRAFT_108361</name>
</gene>
<protein>
    <submittedName>
        <fullName evidence="1">Uncharacterized protein</fullName>
    </submittedName>
</protein>
<sequence length="528" mass="55988">MSTGTVTAPPSLTSPTGQRPLQLLDSNIPSVLNSPVSASALTSPRSSALGLSTPPPSARTFQQGNPRRQSSISYFPSDYVRPPGVRSPTAPSSPFSRPLPRRTASVGFWDDDVAGAFATIKRDRRSMGALTTGSREIAASVFSIAVDHGPLTLTEKHADLLQFIAQKEAKCLELRSQLEVHEAELSQLKRKWEKIVSRGMDRAYSSPGSSFTPASTSTVSSIIPSARDALKEGARLLAAGLNDFSTPDQLSQPSSSSVVSPMIVPMSGLATISRASIASQKLTSRHETTQSMSSVSTAASSTRTSTTQSSQRLSQSSASSLLSSLSLEDPTEESSSAEVLLDEPSVTSPIQTNRSEKTLRRRSQDKKDSLARSPLSPSPLADNVKNSVVSSSAGKTKTRPTSINLGNPASSSPVSTWMGSVGSSVGKKWEEMQKNDTFTKSQKRASILLSDVSQSLFAALTSPAPSAGPSPIQKPSPLSAVSSHSLLDEEPDQLEGQTLTLSAPLIPSVVSPSPSQKRVDEDEDEWNW</sequence>
<proteinExistence type="predicted"/>
<dbReference type="EMBL" id="MU274910">
    <property type="protein sequence ID" value="KAI0089517.1"/>
    <property type="molecule type" value="Genomic_DNA"/>
</dbReference>
<keyword evidence="2" id="KW-1185">Reference proteome</keyword>
<comment type="caution">
    <text evidence="1">The sequence shown here is derived from an EMBL/GenBank/DDBJ whole genome shotgun (WGS) entry which is preliminary data.</text>
</comment>
<evidence type="ECO:0000313" key="1">
    <source>
        <dbReference type="EMBL" id="KAI0089517.1"/>
    </source>
</evidence>
<name>A0ACB8U5C1_9APHY</name>
<organism evidence="1 2">
    <name type="scientific">Irpex rosettiformis</name>
    <dbReference type="NCBI Taxonomy" id="378272"/>
    <lineage>
        <taxon>Eukaryota</taxon>
        <taxon>Fungi</taxon>
        <taxon>Dikarya</taxon>
        <taxon>Basidiomycota</taxon>
        <taxon>Agaricomycotina</taxon>
        <taxon>Agaricomycetes</taxon>
        <taxon>Polyporales</taxon>
        <taxon>Irpicaceae</taxon>
        <taxon>Irpex</taxon>
    </lineage>
</organism>
<accession>A0ACB8U5C1</accession>
<evidence type="ECO:0000313" key="2">
    <source>
        <dbReference type="Proteomes" id="UP001055072"/>
    </source>
</evidence>
<dbReference type="Proteomes" id="UP001055072">
    <property type="component" value="Unassembled WGS sequence"/>
</dbReference>